<comment type="caution">
    <text evidence="1">The sequence shown here is derived from an EMBL/GenBank/DDBJ whole genome shotgun (WGS) entry which is preliminary data.</text>
</comment>
<keyword evidence="2" id="KW-1185">Reference proteome</keyword>
<gene>
    <name evidence="1" type="ORF">PMAYCL1PPCAC_15990</name>
</gene>
<reference evidence="2" key="1">
    <citation type="submission" date="2022-10" db="EMBL/GenBank/DDBJ databases">
        <title>Genome assembly of Pristionchus species.</title>
        <authorList>
            <person name="Yoshida K."/>
            <person name="Sommer R.J."/>
        </authorList>
    </citation>
    <scope>NUCLEOTIDE SEQUENCE [LARGE SCALE GENOMIC DNA]</scope>
    <source>
        <strain evidence="2">RS5460</strain>
    </source>
</reference>
<dbReference type="EMBL" id="BTRK01000004">
    <property type="protein sequence ID" value="GMR45795.1"/>
    <property type="molecule type" value="Genomic_DNA"/>
</dbReference>
<organism evidence="1 2">
    <name type="scientific">Pristionchus mayeri</name>
    <dbReference type="NCBI Taxonomy" id="1317129"/>
    <lineage>
        <taxon>Eukaryota</taxon>
        <taxon>Metazoa</taxon>
        <taxon>Ecdysozoa</taxon>
        <taxon>Nematoda</taxon>
        <taxon>Chromadorea</taxon>
        <taxon>Rhabditida</taxon>
        <taxon>Rhabditina</taxon>
        <taxon>Diplogasteromorpha</taxon>
        <taxon>Diplogasteroidea</taxon>
        <taxon>Neodiplogasteridae</taxon>
        <taxon>Pristionchus</taxon>
    </lineage>
</organism>
<accession>A0AAN5HYS5</accession>
<protein>
    <submittedName>
        <fullName evidence="1">Uncharacterized protein</fullName>
    </submittedName>
</protein>
<dbReference type="Proteomes" id="UP001328107">
    <property type="component" value="Unassembled WGS sequence"/>
</dbReference>
<feature type="non-terminal residue" evidence="1">
    <location>
        <position position="1"/>
    </location>
</feature>
<sequence>WSGRGGASHQICCTSYNRHLGRRTLSSRARVPSNQQIVQIFSTNRFRVVCEMLIIACWAASEKGRVYSVEECGMRRNEDSS</sequence>
<evidence type="ECO:0000313" key="2">
    <source>
        <dbReference type="Proteomes" id="UP001328107"/>
    </source>
</evidence>
<name>A0AAN5HYS5_9BILA</name>
<feature type="non-terminal residue" evidence="1">
    <location>
        <position position="81"/>
    </location>
</feature>
<proteinExistence type="predicted"/>
<dbReference type="AlphaFoldDB" id="A0AAN5HYS5"/>
<evidence type="ECO:0000313" key="1">
    <source>
        <dbReference type="EMBL" id="GMR45795.1"/>
    </source>
</evidence>